<proteinExistence type="predicted"/>
<dbReference type="RefSeq" id="XP_020050668.1">
    <property type="nucleotide sequence ID" value="XM_020194353.1"/>
</dbReference>
<keyword evidence="2" id="KW-1185">Reference proteome</keyword>
<dbReference type="Proteomes" id="UP000095038">
    <property type="component" value="Unassembled WGS sequence"/>
</dbReference>
<evidence type="ECO:0000313" key="2">
    <source>
        <dbReference type="Proteomes" id="UP000095038"/>
    </source>
</evidence>
<evidence type="ECO:0000313" key="1">
    <source>
        <dbReference type="EMBL" id="ODV64361.1"/>
    </source>
</evidence>
<accession>A0A1D2VRY0</accession>
<dbReference type="InParanoid" id="A0A1D2VRY0"/>
<gene>
    <name evidence="1" type="ORF">ASCRUDRAFT_79223</name>
</gene>
<dbReference type="AlphaFoldDB" id="A0A1D2VRY0"/>
<name>A0A1D2VRY0_9ASCO</name>
<dbReference type="OrthoDB" id="5344687at2759"/>
<sequence length="111" mass="12513">MNPDERPHPLLSQVPLVISPFYNPPKTVSLPYNYKSLPSQLPPSLLSSFDSTQGHIQALTNDASLLSSQMDQVLLHSHRNDYQAWLRHSTNQLAPGYFDTNLLLAMKKLSK</sequence>
<dbReference type="PANTHER" id="PTHR42089:SF1">
    <property type="entry name" value="YALI0F09427P"/>
    <property type="match status" value="1"/>
</dbReference>
<protein>
    <submittedName>
        <fullName evidence="1">Uncharacterized protein</fullName>
    </submittedName>
</protein>
<dbReference type="EMBL" id="KV454475">
    <property type="protein sequence ID" value="ODV64361.1"/>
    <property type="molecule type" value="Genomic_DNA"/>
</dbReference>
<reference evidence="2" key="1">
    <citation type="submission" date="2016-05" db="EMBL/GenBank/DDBJ databases">
        <title>Comparative genomics of biotechnologically important yeasts.</title>
        <authorList>
            <consortium name="DOE Joint Genome Institute"/>
            <person name="Riley R."/>
            <person name="Haridas S."/>
            <person name="Wolfe K.H."/>
            <person name="Lopes M.R."/>
            <person name="Hittinger C.T."/>
            <person name="Goker M."/>
            <person name="Salamov A."/>
            <person name="Wisecaver J."/>
            <person name="Long T.M."/>
            <person name="Aerts A.L."/>
            <person name="Barry K."/>
            <person name="Choi C."/>
            <person name="Clum A."/>
            <person name="Coughlan A.Y."/>
            <person name="Deshpande S."/>
            <person name="Douglass A.P."/>
            <person name="Hanson S.J."/>
            <person name="Klenk H.-P."/>
            <person name="Labutti K."/>
            <person name="Lapidus A."/>
            <person name="Lindquist E."/>
            <person name="Lipzen A."/>
            <person name="Meier-Kolthoff J.P."/>
            <person name="Ohm R.A."/>
            <person name="Otillar R.P."/>
            <person name="Pangilinan J."/>
            <person name="Peng Y."/>
            <person name="Rokas A."/>
            <person name="Rosa C.A."/>
            <person name="Scheuner C."/>
            <person name="Sibirny A.A."/>
            <person name="Slot J.C."/>
            <person name="Stielow J.B."/>
            <person name="Sun H."/>
            <person name="Kurtzman C.P."/>
            <person name="Blackwell M."/>
            <person name="Grigoriev I.V."/>
            <person name="Jeffries T.W."/>
        </authorList>
    </citation>
    <scope>NUCLEOTIDE SEQUENCE [LARGE SCALE GENOMIC DNA]</scope>
    <source>
        <strain evidence="2">DSM 1968</strain>
    </source>
</reference>
<dbReference type="PANTHER" id="PTHR42089">
    <property type="entry name" value="YALI0F09427P"/>
    <property type="match status" value="1"/>
</dbReference>
<dbReference type="GeneID" id="30967989"/>
<organism evidence="1 2">
    <name type="scientific">Ascoidea rubescens DSM 1968</name>
    <dbReference type="NCBI Taxonomy" id="1344418"/>
    <lineage>
        <taxon>Eukaryota</taxon>
        <taxon>Fungi</taxon>
        <taxon>Dikarya</taxon>
        <taxon>Ascomycota</taxon>
        <taxon>Saccharomycotina</taxon>
        <taxon>Saccharomycetes</taxon>
        <taxon>Ascoideaceae</taxon>
        <taxon>Ascoidea</taxon>
    </lineage>
</organism>